<dbReference type="PANTHER" id="PTHR44140:SF2">
    <property type="entry name" value="LD25575P"/>
    <property type="match status" value="1"/>
</dbReference>
<dbReference type="CDD" id="cd06257">
    <property type="entry name" value="DnaJ"/>
    <property type="match status" value="1"/>
</dbReference>
<dbReference type="InterPro" id="IPR019734">
    <property type="entry name" value="TPR_rpt"/>
</dbReference>
<dbReference type="GO" id="GO:0051787">
    <property type="term" value="F:misfolded protein binding"/>
    <property type="evidence" value="ECO:0007669"/>
    <property type="project" value="TreeGrafter"/>
</dbReference>
<proteinExistence type="predicted"/>
<dbReference type="OMA" id="PFAHFQH"/>
<dbReference type="SMART" id="SM00028">
    <property type="entry name" value="TPR"/>
    <property type="match status" value="5"/>
</dbReference>
<dbReference type="PRINTS" id="PR00625">
    <property type="entry name" value="JDOMAIN"/>
</dbReference>
<dbReference type="Pfam" id="PF13432">
    <property type="entry name" value="TPR_16"/>
    <property type="match status" value="1"/>
</dbReference>
<gene>
    <name evidence="8" type="ORF">BCR37DRAFT_378451</name>
</gene>
<protein>
    <submittedName>
        <fullName evidence="8">DnaJ and TPR domain-containing protein</fullName>
    </submittedName>
</protein>
<dbReference type="InterPro" id="IPR051727">
    <property type="entry name" value="DnaJ_C3_Co-chaperones"/>
</dbReference>
<evidence type="ECO:0000256" key="2">
    <source>
        <dbReference type="ARBA" id="ARBA00022729"/>
    </source>
</evidence>
<dbReference type="InterPro" id="IPR036869">
    <property type="entry name" value="J_dom_sf"/>
</dbReference>
<reference evidence="8 9" key="1">
    <citation type="submission" date="2016-07" db="EMBL/GenBank/DDBJ databases">
        <title>Pervasive Adenine N6-methylation of Active Genes in Fungi.</title>
        <authorList>
            <consortium name="DOE Joint Genome Institute"/>
            <person name="Mondo S.J."/>
            <person name="Dannebaum R.O."/>
            <person name="Kuo R.C."/>
            <person name="Labutti K."/>
            <person name="Haridas S."/>
            <person name="Kuo A."/>
            <person name="Salamov A."/>
            <person name="Ahrendt S.R."/>
            <person name="Lipzen A."/>
            <person name="Sullivan W."/>
            <person name="Andreopoulos W.B."/>
            <person name="Clum A."/>
            <person name="Lindquist E."/>
            <person name="Daum C."/>
            <person name="Ramamoorthy G.K."/>
            <person name="Gryganskyi A."/>
            <person name="Culley D."/>
            <person name="Magnuson J.K."/>
            <person name="James T.Y."/>
            <person name="O'Malley M.A."/>
            <person name="Stajich J.E."/>
            <person name="Spatafora J.W."/>
            <person name="Visel A."/>
            <person name="Grigoriev I.V."/>
        </authorList>
    </citation>
    <scope>NUCLEOTIDE SEQUENCE [LARGE SCALE GENOMIC DNA]</scope>
    <source>
        <strain evidence="8 9">12-1054</strain>
    </source>
</reference>
<dbReference type="InterPro" id="IPR001623">
    <property type="entry name" value="DnaJ_domain"/>
</dbReference>
<evidence type="ECO:0000256" key="6">
    <source>
        <dbReference type="SAM" id="SignalP"/>
    </source>
</evidence>
<dbReference type="PROSITE" id="PS50076">
    <property type="entry name" value="DNAJ_2"/>
    <property type="match status" value="1"/>
</dbReference>
<dbReference type="PANTHER" id="PTHR44140">
    <property type="entry name" value="LD25575P"/>
    <property type="match status" value="1"/>
</dbReference>
<sequence>MHLSWLNALFLALLANPSALIAAQGDEPVQATLDKADSLLARGKTADALTVYTAAIDKDPQNYLTYFKRATAYLALNRHSAALGDFAKVLQVKPGFKSALTQVAKVKASLGQWDAAADAFAKVEGDVAKTMLASLKDAKRAAEEAEVLRKKGDAAGCLVAVEKAIDVASASSQLRYLKAQCSVMAGHLEEAIADLVFAGKVNPSDAQVQLLSSALFMFALNDPGRAIQQLKACLHYDPDAKACKKSFRQFKALQKQVDALDKAIAAGSWITAKKLIKGTAEKQGVLAATDEQVAQLTTEGLLSAALKMDLPLAIKERACEAFTETKEATAMEHCDAVLAQHDTSLTALRCKAELLLRAENYDGAIDLLNKANEHGGREDDKVQQAMQKAQKLLRQSKQKDYYKVLEVPRDATKKEIKKAYRRLSKIWHPDKYHGDLSKAEQTKKIEAINEAYEVLTDDGLRQRFDNGDDPNAPPDQGHNPFAHHGGGSPFGQPFFFQQGGGGGGNPFGGQHFSFQF</sequence>
<feature type="domain" description="J" evidence="7">
    <location>
        <begin position="400"/>
        <end position="468"/>
    </location>
</feature>
<dbReference type="GO" id="GO:0034975">
    <property type="term" value="P:protein folding in endoplasmic reticulum"/>
    <property type="evidence" value="ECO:0007669"/>
    <property type="project" value="TreeGrafter"/>
</dbReference>
<accession>A0A1Y2FKE6</accession>
<dbReference type="SMART" id="SM00271">
    <property type="entry name" value="DnaJ"/>
    <property type="match status" value="1"/>
</dbReference>
<feature type="repeat" description="TPR" evidence="4">
    <location>
        <begin position="63"/>
        <end position="96"/>
    </location>
</feature>
<organism evidence="8 9">
    <name type="scientific">Protomyces lactucae-debilis</name>
    <dbReference type="NCBI Taxonomy" id="2754530"/>
    <lineage>
        <taxon>Eukaryota</taxon>
        <taxon>Fungi</taxon>
        <taxon>Dikarya</taxon>
        <taxon>Ascomycota</taxon>
        <taxon>Taphrinomycotina</taxon>
        <taxon>Taphrinomycetes</taxon>
        <taxon>Taphrinales</taxon>
        <taxon>Protomycetaceae</taxon>
        <taxon>Protomyces</taxon>
    </lineage>
</organism>
<feature type="signal peptide" evidence="6">
    <location>
        <begin position="1"/>
        <end position="23"/>
    </location>
</feature>
<dbReference type="GO" id="GO:0051087">
    <property type="term" value="F:protein-folding chaperone binding"/>
    <property type="evidence" value="ECO:0007669"/>
    <property type="project" value="TreeGrafter"/>
</dbReference>
<dbReference type="PROSITE" id="PS50005">
    <property type="entry name" value="TPR"/>
    <property type="match status" value="1"/>
</dbReference>
<evidence type="ECO:0000259" key="7">
    <source>
        <dbReference type="PROSITE" id="PS50076"/>
    </source>
</evidence>
<evidence type="ECO:0000313" key="8">
    <source>
        <dbReference type="EMBL" id="ORY84430.1"/>
    </source>
</evidence>
<comment type="caution">
    <text evidence="8">The sequence shown here is derived from an EMBL/GenBank/DDBJ whole genome shotgun (WGS) entry which is preliminary data.</text>
</comment>
<dbReference type="RefSeq" id="XP_040726448.1">
    <property type="nucleotide sequence ID" value="XM_040869045.1"/>
</dbReference>
<dbReference type="Gene3D" id="1.10.287.110">
    <property type="entry name" value="DnaJ domain"/>
    <property type="match status" value="1"/>
</dbReference>
<feature type="chain" id="PRO_5012847455" evidence="6">
    <location>
        <begin position="24"/>
        <end position="516"/>
    </location>
</feature>
<dbReference type="STRING" id="56484.A0A1Y2FKE6"/>
<dbReference type="SUPFAM" id="SSF46565">
    <property type="entry name" value="Chaperone J-domain"/>
    <property type="match status" value="1"/>
</dbReference>
<evidence type="ECO:0000256" key="1">
    <source>
        <dbReference type="ARBA" id="ARBA00004240"/>
    </source>
</evidence>
<comment type="subcellular location">
    <subcellularLocation>
        <location evidence="1">Endoplasmic reticulum</location>
    </subcellularLocation>
</comment>
<keyword evidence="9" id="KW-1185">Reference proteome</keyword>
<feature type="region of interest" description="Disordered" evidence="5">
    <location>
        <begin position="461"/>
        <end position="508"/>
    </location>
</feature>
<dbReference type="EMBL" id="MCFI01000006">
    <property type="protein sequence ID" value="ORY84430.1"/>
    <property type="molecule type" value="Genomic_DNA"/>
</dbReference>
<evidence type="ECO:0000256" key="3">
    <source>
        <dbReference type="ARBA" id="ARBA00022824"/>
    </source>
</evidence>
<dbReference type="GeneID" id="63785644"/>
<dbReference type="OrthoDB" id="1726119at2759"/>
<dbReference type="InterPro" id="IPR011990">
    <property type="entry name" value="TPR-like_helical_dom_sf"/>
</dbReference>
<dbReference type="AlphaFoldDB" id="A0A1Y2FKE6"/>
<evidence type="ECO:0000256" key="4">
    <source>
        <dbReference type="PROSITE-ProRule" id="PRU00339"/>
    </source>
</evidence>
<keyword evidence="3" id="KW-0256">Endoplasmic reticulum</keyword>
<name>A0A1Y2FKE6_PROLT</name>
<dbReference type="Proteomes" id="UP000193685">
    <property type="component" value="Unassembled WGS sequence"/>
</dbReference>
<dbReference type="Gene3D" id="1.25.40.10">
    <property type="entry name" value="Tetratricopeptide repeat domain"/>
    <property type="match status" value="1"/>
</dbReference>
<dbReference type="GO" id="GO:0005783">
    <property type="term" value="C:endoplasmic reticulum"/>
    <property type="evidence" value="ECO:0007669"/>
    <property type="project" value="UniProtKB-SubCell"/>
</dbReference>
<keyword evidence="2 6" id="KW-0732">Signal</keyword>
<feature type="compositionally biased region" description="Gly residues" evidence="5">
    <location>
        <begin position="498"/>
        <end position="507"/>
    </location>
</feature>
<evidence type="ECO:0000313" key="9">
    <source>
        <dbReference type="Proteomes" id="UP000193685"/>
    </source>
</evidence>
<dbReference type="SUPFAM" id="SSF48452">
    <property type="entry name" value="TPR-like"/>
    <property type="match status" value="3"/>
</dbReference>
<keyword evidence="4" id="KW-0802">TPR repeat</keyword>
<dbReference type="Pfam" id="PF00226">
    <property type="entry name" value="DnaJ"/>
    <property type="match status" value="1"/>
</dbReference>
<evidence type="ECO:0000256" key="5">
    <source>
        <dbReference type="SAM" id="MobiDB-lite"/>
    </source>
</evidence>